<protein>
    <submittedName>
        <fullName evidence="4">Prepilin peptidase</fullName>
        <ecNumber evidence="4">3.4.23.43</ecNumber>
    </submittedName>
</protein>
<dbReference type="InterPro" id="IPR000045">
    <property type="entry name" value="Prepilin_IV_endopep_pep"/>
</dbReference>
<dbReference type="Gene3D" id="1.20.120.1220">
    <property type="match status" value="1"/>
</dbReference>
<evidence type="ECO:0000259" key="3">
    <source>
        <dbReference type="Pfam" id="PF01478"/>
    </source>
</evidence>
<dbReference type="PANTHER" id="PTHR30487">
    <property type="entry name" value="TYPE 4 PREPILIN-LIKE PROTEINS LEADER PEPTIDE-PROCESSING ENZYME"/>
    <property type="match status" value="1"/>
</dbReference>
<feature type="transmembrane region" description="Helical" evidence="2">
    <location>
        <begin position="237"/>
        <end position="257"/>
    </location>
</feature>
<dbReference type="EC" id="3.4.23.43" evidence="4"/>
<keyword evidence="2" id="KW-0472">Membrane</keyword>
<gene>
    <name evidence="4" type="ORF">ACFQE5_08205</name>
</gene>
<sequence>MGSDGFGALRRERARASTSGPGHPQVAGADCRRDDILASIGTVDPLTTTAIVAACVACGVPAGAAARLLLARMRRGARVPPLWCETAVGLLWGLTGLSWGVGALAGRWLPVLLGLGWLAVAGTAVDVLVHRLPDALTGPALPAAVLLLIPLGTAALLRAVAGAAVLLAAYAVVHLTVPEALGAGDVKLAATLGAVLAAVSWPALLLGALGATVLTGLVAAVGLGCGRIGRGAAVPHGPAMLAAGWLVMAGSGLAPGLG</sequence>
<feature type="transmembrane region" description="Helical" evidence="2">
    <location>
        <begin position="108"/>
        <end position="129"/>
    </location>
</feature>
<feature type="transmembrane region" description="Helical" evidence="2">
    <location>
        <begin position="192"/>
        <end position="225"/>
    </location>
</feature>
<name>A0ABW1J125_9PSEU</name>
<keyword evidence="5" id="KW-1185">Reference proteome</keyword>
<feature type="transmembrane region" description="Helical" evidence="2">
    <location>
        <begin position="50"/>
        <end position="70"/>
    </location>
</feature>
<evidence type="ECO:0000313" key="5">
    <source>
        <dbReference type="Proteomes" id="UP001596302"/>
    </source>
</evidence>
<proteinExistence type="inferred from homology"/>
<comment type="similarity">
    <text evidence="1">Belongs to the peptidase A24 family.</text>
</comment>
<comment type="caution">
    <text evidence="4">The sequence shown here is derived from an EMBL/GenBank/DDBJ whole genome shotgun (WGS) entry which is preliminary data.</text>
</comment>
<feature type="domain" description="Prepilin type IV endopeptidase peptidase" evidence="3">
    <location>
        <begin position="116"/>
        <end position="217"/>
    </location>
</feature>
<dbReference type="EMBL" id="JBHSQW010000016">
    <property type="protein sequence ID" value="MFC5994192.1"/>
    <property type="molecule type" value="Genomic_DNA"/>
</dbReference>
<keyword evidence="4" id="KW-0378">Hydrolase</keyword>
<dbReference type="Pfam" id="PF01478">
    <property type="entry name" value="Peptidase_A24"/>
    <property type="match status" value="1"/>
</dbReference>
<accession>A0ABW1J125</accession>
<dbReference type="PANTHER" id="PTHR30487:SF0">
    <property type="entry name" value="PREPILIN LEADER PEPTIDASE_N-METHYLTRANSFERASE-RELATED"/>
    <property type="match status" value="1"/>
</dbReference>
<organism evidence="4 5">
    <name type="scientific">Pseudonocardia hispaniensis</name>
    <dbReference type="NCBI Taxonomy" id="904933"/>
    <lineage>
        <taxon>Bacteria</taxon>
        <taxon>Bacillati</taxon>
        <taxon>Actinomycetota</taxon>
        <taxon>Actinomycetes</taxon>
        <taxon>Pseudonocardiales</taxon>
        <taxon>Pseudonocardiaceae</taxon>
        <taxon>Pseudonocardia</taxon>
    </lineage>
</organism>
<feature type="transmembrane region" description="Helical" evidence="2">
    <location>
        <begin position="141"/>
        <end position="172"/>
    </location>
</feature>
<evidence type="ECO:0000256" key="1">
    <source>
        <dbReference type="ARBA" id="ARBA00005801"/>
    </source>
</evidence>
<dbReference type="InterPro" id="IPR050882">
    <property type="entry name" value="Prepilin_peptidase/N-MTase"/>
</dbReference>
<dbReference type="GO" id="GO:0004190">
    <property type="term" value="F:aspartic-type endopeptidase activity"/>
    <property type="evidence" value="ECO:0007669"/>
    <property type="project" value="UniProtKB-EC"/>
</dbReference>
<keyword evidence="2" id="KW-1133">Transmembrane helix</keyword>
<reference evidence="5" key="1">
    <citation type="journal article" date="2019" name="Int. J. Syst. Evol. Microbiol.">
        <title>The Global Catalogue of Microorganisms (GCM) 10K type strain sequencing project: providing services to taxonomists for standard genome sequencing and annotation.</title>
        <authorList>
            <consortium name="The Broad Institute Genomics Platform"/>
            <consortium name="The Broad Institute Genome Sequencing Center for Infectious Disease"/>
            <person name="Wu L."/>
            <person name="Ma J."/>
        </authorList>
    </citation>
    <scope>NUCLEOTIDE SEQUENCE [LARGE SCALE GENOMIC DNA]</scope>
    <source>
        <strain evidence="5">CCM 8391</strain>
    </source>
</reference>
<keyword evidence="2" id="KW-0812">Transmembrane</keyword>
<dbReference type="Proteomes" id="UP001596302">
    <property type="component" value="Unassembled WGS sequence"/>
</dbReference>
<evidence type="ECO:0000313" key="4">
    <source>
        <dbReference type="EMBL" id="MFC5994192.1"/>
    </source>
</evidence>
<evidence type="ECO:0000256" key="2">
    <source>
        <dbReference type="SAM" id="Phobius"/>
    </source>
</evidence>
<dbReference type="RefSeq" id="WP_379584231.1">
    <property type="nucleotide sequence ID" value="NZ_JBHSQW010000016.1"/>
</dbReference>